<comment type="similarity">
    <text evidence="1">Belongs to the 'phage' integrase family.</text>
</comment>
<evidence type="ECO:0000313" key="6">
    <source>
        <dbReference type="Proteomes" id="UP000622687"/>
    </source>
</evidence>
<dbReference type="InterPro" id="IPR010998">
    <property type="entry name" value="Integrase_recombinase_N"/>
</dbReference>
<dbReference type="AlphaFoldDB" id="A0A934M1W2"/>
<evidence type="ECO:0000256" key="1">
    <source>
        <dbReference type="ARBA" id="ARBA00008857"/>
    </source>
</evidence>
<dbReference type="Proteomes" id="UP000622687">
    <property type="component" value="Unassembled WGS sequence"/>
</dbReference>
<dbReference type="InterPro" id="IPR004107">
    <property type="entry name" value="Integrase_SAM-like_N"/>
</dbReference>
<keyword evidence="2 3" id="KW-0238">DNA-binding</keyword>
<accession>A0A934M1W2</accession>
<dbReference type="InterPro" id="IPR044068">
    <property type="entry name" value="CB"/>
</dbReference>
<dbReference type="SUPFAM" id="SSF47823">
    <property type="entry name" value="lambda integrase-like, N-terminal domain"/>
    <property type="match status" value="1"/>
</dbReference>
<feature type="domain" description="Core-binding (CB)" evidence="4">
    <location>
        <begin position="1"/>
        <end position="83"/>
    </location>
</feature>
<dbReference type="EMBL" id="JAEEGB010000003">
    <property type="protein sequence ID" value="MBI6871512.1"/>
    <property type="molecule type" value="Genomic_DNA"/>
</dbReference>
<dbReference type="RefSeq" id="WP_211140960.1">
    <property type="nucleotide sequence ID" value="NZ_JAEEGB010000003.1"/>
</dbReference>
<protein>
    <submittedName>
        <fullName evidence="5">Phage integrase N-terminal SAM-like domain-containing protein</fullName>
    </submittedName>
</protein>
<organism evidence="5 6">
    <name type="scientific">Clostridium aciditolerans</name>
    <dbReference type="NCBI Taxonomy" id="339861"/>
    <lineage>
        <taxon>Bacteria</taxon>
        <taxon>Bacillati</taxon>
        <taxon>Bacillota</taxon>
        <taxon>Clostridia</taxon>
        <taxon>Eubacteriales</taxon>
        <taxon>Clostridiaceae</taxon>
        <taxon>Clostridium</taxon>
    </lineage>
</organism>
<reference evidence="5" key="1">
    <citation type="submission" date="2020-12" db="EMBL/GenBank/DDBJ databases">
        <title>Clostridium thailandense sp. nov., a novel acetogenic bacterium isolated from peat land soil in Thailand.</title>
        <authorList>
            <person name="Chaikitkaew S."/>
            <person name="Birkeland N.K."/>
        </authorList>
    </citation>
    <scope>NUCLEOTIDE SEQUENCE</scope>
    <source>
        <strain evidence="5">DSM 17425</strain>
    </source>
</reference>
<dbReference type="Pfam" id="PF13495">
    <property type="entry name" value="Phage_int_SAM_4"/>
    <property type="match status" value="1"/>
</dbReference>
<comment type="caution">
    <text evidence="5">The sequence shown here is derived from an EMBL/GenBank/DDBJ whole genome shotgun (WGS) entry which is preliminary data.</text>
</comment>
<dbReference type="GO" id="GO:0015074">
    <property type="term" value="P:DNA integration"/>
    <property type="evidence" value="ECO:0007669"/>
    <property type="project" value="InterPro"/>
</dbReference>
<dbReference type="GO" id="GO:0003677">
    <property type="term" value="F:DNA binding"/>
    <property type="evidence" value="ECO:0007669"/>
    <property type="project" value="UniProtKB-UniRule"/>
</dbReference>
<dbReference type="Gene3D" id="1.10.150.130">
    <property type="match status" value="1"/>
</dbReference>
<proteinExistence type="inferred from homology"/>
<evidence type="ECO:0000256" key="3">
    <source>
        <dbReference type="PROSITE-ProRule" id="PRU01248"/>
    </source>
</evidence>
<sequence>MIEEFEKYLLYKERKSLSTVKTYSRCVEQFINWYYSCKNEEISKLDRETSKEYKDYLVLVEKETTQTINVKLCALATLSRFFYHKNPPRNYIVRKKYNKRIINRSN</sequence>
<gene>
    <name evidence="5" type="ORF">I6U51_02180</name>
</gene>
<keyword evidence="6" id="KW-1185">Reference proteome</keyword>
<evidence type="ECO:0000259" key="4">
    <source>
        <dbReference type="PROSITE" id="PS51900"/>
    </source>
</evidence>
<evidence type="ECO:0000313" key="5">
    <source>
        <dbReference type="EMBL" id="MBI6871512.1"/>
    </source>
</evidence>
<name>A0A934M1W2_9CLOT</name>
<dbReference type="PROSITE" id="PS51900">
    <property type="entry name" value="CB"/>
    <property type="match status" value="1"/>
</dbReference>
<evidence type="ECO:0000256" key="2">
    <source>
        <dbReference type="ARBA" id="ARBA00023125"/>
    </source>
</evidence>